<dbReference type="PANTHER" id="PTHR35004">
    <property type="entry name" value="TRANSPOSASE RV3428C-RELATED"/>
    <property type="match status" value="1"/>
</dbReference>
<feature type="domain" description="Integrase catalytic" evidence="3">
    <location>
        <begin position="127"/>
        <end position="315"/>
    </location>
</feature>
<dbReference type="PROSITE" id="PS50994">
    <property type="entry name" value="INTEGRASE"/>
    <property type="match status" value="1"/>
</dbReference>
<accession>A0A1I3R564</accession>
<dbReference type="NCBIfam" id="NF033546">
    <property type="entry name" value="transpos_IS21"/>
    <property type="match status" value="1"/>
</dbReference>
<gene>
    <name evidence="4" type="ORF">SAMN04488082_10315</name>
</gene>
<evidence type="ECO:0000259" key="3">
    <source>
        <dbReference type="PROSITE" id="PS50994"/>
    </source>
</evidence>
<dbReference type="InterPro" id="IPR001584">
    <property type="entry name" value="Integrase_cat-core"/>
</dbReference>
<dbReference type="Pfam" id="PF22483">
    <property type="entry name" value="Mu-transpos_C_2"/>
    <property type="match status" value="1"/>
</dbReference>
<comment type="similarity">
    <text evidence="1">Belongs to the transposase IS21/IS408/IS1162 family.</text>
</comment>
<keyword evidence="5" id="KW-1185">Reference proteome</keyword>
<dbReference type="Proteomes" id="UP000198635">
    <property type="component" value="Unassembled WGS sequence"/>
</dbReference>
<reference evidence="5" key="1">
    <citation type="submission" date="2016-10" db="EMBL/GenBank/DDBJ databases">
        <authorList>
            <person name="Varghese N."/>
            <person name="Submissions S."/>
        </authorList>
    </citation>
    <scope>NUCLEOTIDE SEQUENCE [LARGE SCALE GENOMIC DNA]</scope>
    <source>
        <strain evidence="5">DSM 5918</strain>
    </source>
</reference>
<dbReference type="InterPro" id="IPR017895">
    <property type="entry name" value="HTH_IS408/IS1162_type"/>
</dbReference>
<dbReference type="GO" id="GO:0015074">
    <property type="term" value="P:DNA integration"/>
    <property type="evidence" value="ECO:0007669"/>
    <property type="project" value="InterPro"/>
</dbReference>
<organism evidence="4 5">
    <name type="scientific">Desulfomicrobium apsheronum</name>
    <dbReference type="NCBI Taxonomy" id="52560"/>
    <lineage>
        <taxon>Bacteria</taxon>
        <taxon>Pseudomonadati</taxon>
        <taxon>Thermodesulfobacteriota</taxon>
        <taxon>Desulfovibrionia</taxon>
        <taxon>Desulfovibrionales</taxon>
        <taxon>Desulfomicrobiaceae</taxon>
        <taxon>Desulfomicrobium</taxon>
    </lineage>
</organism>
<dbReference type="SUPFAM" id="SSF53098">
    <property type="entry name" value="Ribonuclease H-like"/>
    <property type="match status" value="1"/>
</dbReference>
<sequence>MPNSRLSMRKIKDVLRLHFDRDLSARQIGLSLKISHNTVSEYLRRAQVANLSWPLPPSLSDSELENLLFPSLPPSSVKRPEPNWADVHIERKRRSVTLLLLWDEYKAQHPDGLQYSCFCARYRAFVGKLKPSMRQVHVAGEKAFIDYAGQTIPIQDPFSGEVREAQIFVAVLGASNFTFAEATWTQSLPDWIGSHVRTFTFLGGVPHLLVPDNLRSGVNKACRYEPDINPTYDDMAAHYGAAVIPARVRKPKDKAKVEVAVQIVERWILARLRNRVFLSLNEANRAIAALVTDLNTRPFKKLPGNRREAFETLDKPALLPLPCAPYVFAEWKQATVNIDYHVEVDGHYYSVPCSLIKKRIDVRITATTVECFHKGQRVAAHPRSMQKGRHTTVMEHMPKSHQEYAGWTPERLAQWALTLGPNVSALTEAIMGSRKHPVQGYRSCLGVIGLAKEHGSARLDAACERALHLGALSQKSLKSILKTGLDRLPLPIHNADQTPIPHDNVRGPEYYRKEASC</sequence>
<evidence type="ECO:0000256" key="1">
    <source>
        <dbReference type="ARBA" id="ARBA00009277"/>
    </source>
</evidence>
<dbReference type="InterPro" id="IPR054353">
    <property type="entry name" value="IstA-like_C"/>
</dbReference>
<name>A0A1I3R564_9BACT</name>
<evidence type="ECO:0000313" key="5">
    <source>
        <dbReference type="Proteomes" id="UP000198635"/>
    </source>
</evidence>
<dbReference type="Gene3D" id="3.30.420.10">
    <property type="entry name" value="Ribonuclease H-like superfamily/Ribonuclease H"/>
    <property type="match status" value="1"/>
</dbReference>
<dbReference type="PROSITE" id="PS50532">
    <property type="entry name" value="HTH_IS408"/>
    <property type="match status" value="1"/>
</dbReference>
<dbReference type="STRING" id="52560.SAMN04488082_10315"/>
<dbReference type="PANTHER" id="PTHR35004:SF8">
    <property type="entry name" value="TRANSPOSASE RV3428C-RELATED"/>
    <property type="match status" value="1"/>
</dbReference>
<dbReference type="InterPro" id="IPR012337">
    <property type="entry name" value="RNaseH-like_sf"/>
</dbReference>
<dbReference type="AlphaFoldDB" id="A0A1I3R564"/>
<protein>
    <submittedName>
        <fullName evidence="4">Transposase</fullName>
    </submittedName>
</protein>
<evidence type="ECO:0000313" key="4">
    <source>
        <dbReference type="EMBL" id="SFJ40892.1"/>
    </source>
</evidence>
<feature type="domain" description="HTH IS408-type" evidence="2">
    <location>
        <begin position="11"/>
        <end position="91"/>
    </location>
</feature>
<dbReference type="InterPro" id="IPR036397">
    <property type="entry name" value="RNaseH_sf"/>
</dbReference>
<evidence type="ECO:0000259" key="2">
    <source>
        <dbReference type="PROSITE" id="PS50532"/>
    </source>
</evidence>
<dbReference type="EMBL" id="FORX01000003">
    <property type="protein sequence ID" value="SFJ40892.1"/>
    <property type="molecule type" value="Genomic_DNA"/>
</dbReference>
<dbReference type="GO" id="GO:0003676">
    <property type="term" value="F:nucleic acid binding"/>
    <property type="evidence" value="ECO:0007669"/>
    <property type="project" value="InterPro"/>
</dbReference>
<proteinExistence type="inferred from homology"/>